<dbReference type="EMBL" id="NWUJ01000009">
    <property type="protein sequence ID" value="PFH33205.1"/>
    <property type="molecule type" value="Genomic_DNA"/>
</dbReference>
<dbReference type="FunFam" id="1.10.510.10:FF:000571">
    <property type="entry name" value="Maternal embryonic leucine zipper kinase"/>
    <property type="match status" value="1"/>
</dbReference>
<dbReference type="InterPro" id="IPR011009">
    <property type="entry name" value="Kinase-like_dom_sf"/>
</dbReference>
<feature type="compositionally biased region" description="Low complexity" evidence="4">
    <location>
        <begin position="16"/>
        <end position="30"/>
    </location>
</feature>
<keyword evidence="3" id="KW-0067">ATP-binding</keyword>
<feature type="compositionally biased region" description="Basic and acidic residues" evidence="4">
    <location>
        <begin position="154"/>
        <end position="170"/>
    </location>
</feature>
<feature type="region of interest" description="Disordered" evidence="4">
    <location>
        <begin position="859"/>
        <end position="907"/>
    </location>
</feature>
<dbReference type="RefSeq" id="XP_029217214.1">
    <property type="nucleotide sequence ID" value="XM_029366754.1"/>
</dbReference>
<dbReference type="OrthoDB" id="40902at2759"/>
<dbReference type="PROSITE" id="PS00108">
    <property type="entry name" value="PROTEIN_KINASE_ST"/>
    <property type="match status" value="1"/>
</dbReference>
<evidence type="ECO:0000313" key="7">
    <source>
        <dbReference type="Proteomes" id="UP000224006"/>
    </source>
</evidence>
<feature type="region of interest" description="Disordered" evidence="4">
    <location>
        <begin position="1109"/>
        <end position="1198"/>
    </location>
</feature>
<evidence type="ECO:0000256" key="3">
    <source>
        <dbReference type="ARBA" id="ARBA00022840"/>
    </source>
</evidence>
<keyword evidence="2" id="KW-0547">Nucleotide-binding</keyword>
<evidence type="ECO:0000256" key="2">
    <source>
        <dbReference type="ARBA" id="ARBA00022741"/>
    </source>
</evidence>
<feature type="compositionally biased region" description="Low complexity" evidence="4">
    <location>
        <begin position="1167"/>
        <end position="1195"/>
    </location>
</feature>
<comment type="caution">
    <text evidence="6">The sequence shown here is derived from an EMBL/GenBank/DDBJ whole genome shotgun (WGS) entry which is preliminary data.</text>
</comment>
<dbReference type="VEuPathDB" id="ToxoDB:BESB_084040"/>
<dbReference type="PROSITE" id="PS50011">
    <property type="entry name" value="PROTEIN_KINASE_DOM"/>
    <property type="match status" value="1"/>
</dbReference>
<feature type="region of interest" description="Disordered" evidence="4">
    <location>
        <begin position="1"/>
        <end position="55"/>
    </location>
</feature>
<dbReference type="GO" id="GO:0004672">
    <property type="term" value="F:protein kinase activity"/>
    <property type="evidence" value="ECO:0007669"/>
    <property type="project" value="InterPro"/>
</dbReference>
<evidence type="ECO:0000256" key="1">
    <source>
        <dbReference type="ARBA" id="ARBA00011245"/>
    </source>
</evidence>
<feature type="domain" description="Protein kinase" evidence="5">
    <location>
        <begin position="81"/>
        <end position="426"/>
    </location>
</feature>
<dbReference type="STRING" id="94643.A0A2A9M5G9"/>
<dbReference type="InterPro" id="IPR008271">
    <property type="entry name" value="Ser/Thr_kinase_AS"/>
</dbReference>
<feature type="compositionally biased region" description="Low complexity" evidence="4">
    <location>
        <begin position="533"/>
        <end position="545"/>
    </location>
</feature>
<protein>
    <recommendedName>
        <fullName evidence="5">Protein kinase domain-containing protein</fullName>
    </recommendedName>
</protein>
<gene>
    <name evidence="6" type="ORF">BESB_084040</name>
</gene>
<feature type="region of interest" description="Disordered" evidence="4">
    <location>
        <begin position="454"/>
        <end position="584"/>
    </location>
</feature>
<feature type="compositionally biased region" description="Basic and acidic residues" evidence="4">
    <location>
        <begin position="500"/>
        <end position="527"/>
    </location>
</feature>
<evidence type="ECO:0000313" key="6">
    <source>
        <dbReference type="EMBL" id="PFH33205.1"/>
    </source>
</evidence>
<name>A0A2A9M5G9_BESBE</name>
<comment type="subunit">
    <text evidence="1">Monomer.</text>
</comment>
<dbReference type="SUPFAM" id="SSF56112">
    <property type="entry name" value="Protein kinase-like (PK-like)"/>
    <property type="match status" value="1"/>
</dbReference>
<feature type="compositionally biased region" description="Basic and acidic residues" evidence="4">
    <location>
        <begin position="682"/>
        <end position="701"/>
    </location>
</feature>
<reference evidence="6 7" key="1">
    <citation type="submission" date="2017-09" db="EMBL/GenBank/DDBJ databases">
        <title>Genome sequencing of Besnoitia besnoiti strain Bb-Ger1.</title>
        <authorList>
            <person name="Schares G."/>
            <person name="Venepally P."/>
            <person name="Lorenzi H.A."/>
        </authorList>
    </citation>
    <scope>NUCLEOTIDE SEQUENCE [LARGE SCALE GENOMIC DNA]</scope>
    <source>
        <strain evidence="6 7">Bb-Ger1</strain>
    </source>
</reference>
<dbReference type="Pfam" id="PF00069">
    <property type="entry name" value="Pkinase"/>
    <property type="match status" value="1"/>
</dbReference>
<organism evidence="6 7">
    <name type="scientific">Besnoitia besnoiti</name>
    <name type="common">Apicomplexan protozoan</name>
    <dbReference type="NCBI Taxonomy" id="94643"/>
    <lineage>
        <taxon>Eukaryota</taxon>
        <taxon>Sar</taxon>
        <taxon>Alveolata</taxon>
        <taxon>Apicomplexa</taxon>
        <taxon>Conoidasida</taxon>
        <taxon>Coccidia</taxon>
        <taxon>Eucoccidiorida</taxon>
        <taxon>Eimeriorina</taxon>
        <taxon>Sarcocystidae</taxon>
        <taxon>Besnoitia</taxon>
    </lineage>
</organism>
<feature type="region of interest" description="Disordered" evidence="4">
    <location>
        <begin position="761"/>
        <end position="812"/>
    </location>
</feature>
<proteinExistence type="predicted"/>
<dbReference type="KEGG" id="bbes:BESB_084040"/>
<dbReference type="CDD" id="cd05117">
    <property type="entry name" value="STKc_CAMK"/>
    <property type="match status" value="1"/>
</dbReference>
<feature type="compositionally biased region" description="Low complexity" evidence="4">
    <location>
        <begin position="489"/>
        <end position="499"/>
    </location>
</feature>
<feature type="compositionally biased region" description="Low complexity" evidence="4">
    <location>
        <begin position="471"/>
        <end position="480"/>
    </location>
</feature>
<dbReference type="Gene3D" id="1.10.510.10">
    <property type="entry name" value="Transferase(Phosphotransferase) domain 1"/>
    <property type="match status" value="1"/>
</dbReference>
<dbReference type="PANTHER" id="PTHR24347">
    <property type="entry name" value="SERINE/THREONINE-PROTEIN KINASE"/>
    <property type="match status" value="1"/>
</dbReference>
<feature type="compositionally biased region" description="Low complexity" evidence="4">
    <location>
        <begin position="1109"/>
        <end position="1122"/>
    </location>
</feature>
<dbReference type="Proteomes" id="UP000224006">
    <property type="component" value="Chromosome VIII"/>
</dbReference>
<sequence>MEREAREEEEDDVGSAREAASGSGAGAAEAPADEDGDGRTETEEERDSAEAAGDAAEACRRYTLGVTKGRRFRSAHTGAVYQLEDIIGTGSAATVFLCRRVATAVGAETPEARVGARPPKETANEVAAEIGEQEREAAKKAKHVRASRASNGQCRERGEDAEEAAAREDGDSWRTNLADDDLFAVKVLDLKAIKLCSDFSREIEKVHREVRILQALRHPCIVNLEDVVEEKDFLFLVMEYVKGGELFYKVVQKGCFSEPQACFIMHQLVHACIYMHGKNVLHRDLKPENILVSRVLEGDFFVVKVADFGLAKLLTQRSLAHTLVGTPQYWAPEVLACGDGQHRQSYGASADLWSLGVCLYVMLGGSYPFDERVAPIHTLILRGQFHFRHARFQRVSESAKDLVRRLLTVDTLRRITEQDVLKHPWMLRWLNPSDARLLPAGAASPGASFLHMPPLPALESPSPRASFADGSPSSASACAAGEETPVSPPVSASAPAAAVRDGEDARSEAAPDAPERRHEATDRRSRSGGEPPARGAVAASGGVRRQSFADDEDGEAASPPSHRPSLSAHAVSRRGANQPGGGVAAPASASFVLPPFELPVLLPLQLHALLLVQLLLLALRPAPALQAFLERLLRSLHLLQARVRKYVAFIDCTCSSALELLEDVAGLYAEDEPPPSAPALRDGGRDAEAATRAREEEADARERKAAMQDLFACADEWIGAMRKEGEDCGRRYAAVETQVRELIDGIAAMKRREELQGMRALGGAARPSPRVVQPRAGAGGGLQAPGRSRVSSTQADGDVRAKASASPAETRFASQKLNSLTRAASSLASSFSLVAEDYVSATPSRGDTDDGVRVELLSEAEEDRKGDPLAVETPQGGGGATRSEKARNAEDADAEEEGGEEGDAGVCGRAVWRARPAAPGGEYGQRMELLRKHLQRQLKSLVENSFFDDCTACPASPWRDDTPSQAVPPACAEEFATPESGGAQLPTAPSRVRQAEESDAPTAAACRGWVLGRPCDASALTQEILDFLFLSSDAAAVHAKLLAAQQSDMAHQQTETVDAAEASKMLFDFDDAGSSPLASFVSPSFAGGDSQRPVWEFFSQYDARRASAPLPGAREAAAGAPAQKTASRHAEAATGEFSGERPPDAGEAAKLSPPLSLEQTEASAREPVPAAGASGAVASPLSASPSPGARAASASKRMMGPSRALSPQVFFEEKMLVFKLLTKSLDRLRRVDYLLSCIASFWDAFDVVLTRLVQLQQIPKTLLGVRNVSFKRRARERLRLYMAAWAKIQAQCRVYMHLAKQREEKLVEFGLHIQVTADQVDAIHALS</sequence>
<keyword evidence="7" id="KW-1185">Reference proteome</keyword>
<accession>A0A2A9M5G9</accession>
<feature type="region of interest" description="Disordered" evidence="4">
    <location>
        <begin position="140"/>
        <end position="170"/>
    </location>
</feature>
<dbReference type="InterPro" id="IPR000719">
    <property type="entry name" value="Prot_kinase_dom"/>
</dbReference>
<evidence type="ECO:0000259" key="5">
    <source>
        <dbReference type="PROSITE" id="PS50011"/>
    </source>
</evidence>
<feature type="compositionally biased region" description="Acidic residues" evidence="4">
    <location>
        <begin position="31"/>
        <end position="47"/>
    </location>
</feature>
<feature type="region of interest" description="Disordered" evidence="4">
    <location>
        <begin position="672"/>
        <end position="701"/>
    </location>
</feature>
<dbReference type="SMART" id="SM00220">
    <property type="entry name" value="S_TKc"/>
    <property type="match status" value="1"/>
</dbReference>
<dbReference type="GeneID" id="40313330"/>
<dbReference type="GO" id="GO:0005524">
    <property type="term" value="F:ATP binding"/>
    <property type="evidence" value="ECO:0007669"/>
    <property type="project" value="UniProtKB-KW"/>
</dbReference>
<evidence type="ECO:0000256" key="4">
    <source>
        <dbReference type="SAM" id="MobiDB-lite"/>
    </source>
</evidence>
<feature type="compositionally biased region" description="Acidic residues" evidence="4">
    <location>
        <begin position="891"/>
        <end position="903"/>
    </location>
</feature>